<dbReference type="EMBL" id="BPLQ01010854">
    <property type="protein sequence ID" value="GIY54015.1"/>
    <property type="molecule type" value="Genomic_DNA"/>
</dbReference>
<name>A0AAV4U8P7_9ARAC</name>
<organism evidence="1 2">
    <name type="scientific">Caerostris darwini</name>
    <dbReference type="NCBI Taxonomy" id="1538125"/>
    <lineage>
        <taxon>Eukaryota</taxon>
        <taxon>Metazoa</taxon>
        <taxon>Ecdysozoa</taxon>
        <taxon>Arthropoda</taxon>
        <taxon>Chelicerata</taxon>
        <taxon>Arachnida</taxon>
        <taxon>Araneae</taxon>
        <taxon>Araneomorphae</taxon>
        <taxon>Entelegynae</taxon>
        <taxon>Araneoidea</taxon>
        <taxon>Araneidae</taxon>
        <taxon>Caerostris</taxon>
    </lineage>
</organism>
<accession>A0AAV4U8P7</accession>
<dbReference type="AlphaFoldDB" id="A0AAV4U8P7"/>
<reference evidence="1 2" key="1">
    <citation type="submission" date="2021-06" db="EMBL/GenBank/DDBJ databases">
        <title>Caerostris darwini draft genome.</title>
        <authorList>
            <person name="Kono N."/>
            <person name="Arakawa K."/>
        </authorList>
    </citation>
    <scope>NUCLEOTIDE SEQUENCE [LARGE SCALE GENOMIC DNA]</scope>
</reference>
<gene>
    <name evidence="1" type="ORF">CDAR_534771</name>
</gene>
<evidence type="ECO:0000313" key="1">
    <source>
        <dbReference type="EMBL" id="GIY54015.1"/>
    </source>
</evidence>
<evidence type="ECO:0000313" key="2">
    <source>
        <dbReference type="Proteomes" id="UP001054837"/>
    </source>
</evidence>
<dbReference type="Proteomes" id="UP001054837">
    <property type="component" value="Unassembled WGS sequence"/>
</dbReference>
<dbReference type="PANTHER" id="PTHR47331">
    <property type="entry name" value="PHD-TYPE DOMAIN-CONTAINING PROTEIN"/>
    <property type="match status" value="1"/>
</dbReference>
<proteinExistence type="predicted"/>
<comment type="caution">
    <text evidence="1">The sequence shown here is derived from an EMBL/GenBank/DDBJ whole genome shotgun (WGS) entry which is preliminary data.</text>
</comment>
<sequence>MAAELIKLLGFEKAALTRIATFLTTVSSEISIISIKDRLFRCLQQIAIDAKKRLSSCFESNTREFLRTRSSVEYEYSRRNNLSLQASFFISKRGFELRKWRSNYSDVLRRLNVTKEEENFEMHGSTSCKVLGLQWKSSSDVFCFTSHLVINPPLTKRKIISNASQIFDPLGLIIPCVI</sequence>
<protein>
    <submittedName>
        <fullName evidence="1">Uncharacterized protein</fullName>
    </submittedName>
</protein>
<keyword evidence="2" id="KW-1185">Reference proteome</keyword>